<dbReference type="PANTHER" id="PTHR13318">
    <property type="entry name" value="PARTNER OF PAIRED, ISOFORM B-RELATED"/>
    <property type="match status" value="1"/>
</dbReference>
<name>A0AA88KQN7_NAELO</name>
<dbReference type="InterPro" id="IPR006553">
    <property type="entry name" value="Leu-rich_rpt_Cys-con_subtyp"/>
</dbReference>
<evidence type="ECO:0000313" key="3">
    <source>
        <dbReference type="Proteomes" id="UP000816034"/>
    </source>
</evidence>
<dbReference type="SUPFAM" id="SSF52058">
    <property type="entry name" value="L domain-like"/>
    <property type="match status" value="1"/>
</dbReference>
<evidence type="ECO:0000313" key="2">
    <source>
        <dbReference type="EMBL" id="KAG2392616.1"/>
    </source>
</evidence>
<dbReference type="InterPro" id="IPR032675">
    <property type="entry name" value="LRR_dom_sf"/>
</dbReference>
<gene>
    <name evidence="2" type="ORF">C9374_011341</name>
</gene>
<dbReference type="RefSeq" id="XP_044554510.1">
    <property type="nucleotide sequence ID" value="XM_044686986.1"/>
</dbReference>
<dbReference type="GO" id="GO:0019005">
    <property type="term" value="C:SCF ubiquitin ligase complex"/>
    <property type="evidence" value="ECO:0007669"/>
    <property type="project" value="TreeGrafter"/>
</dbReference>
<dbReference type="Gene3D" id="3.80.10.10">
    <property type="entry name" value="Ribonuclease Inhibitor"/>
    <property type="match status" value="3"/>
</dbReference>
<keyword evidence="3" id="KW-1185">Reference proteome</keyword>
<dbReference type="GeneID" id="68103795"/>
<evidence type="ECO:0000256" key="1">
    <source>
        <dbReference type="SAM" id="MobiDB-lite"/>
    </source>
</evidence>
<dbReference type="GO" id="GO:0031146">
    <property type="term" value="P:SCF-dependent proteasomal ubiquitin-dependent protein catabolic process"/>
    <property type="evidence" value="ECO:0007669"/>
    <property type="project" value="TreeGrafter"/>
</dbReference>
<dbReference type="EMBL" id="PYSW02000004">
    <property type="protein sequence ID" value="KAG2392616.1"/>
    <property type="molecule type" value="Genomic_DNA"/>
</dbReference>
<dbReference type="Proteomes" id="UP000816034">
    <property type="component" value="Unassembled WGS sequence"/>
</dbReference>
<organism evidence="2 3">
    <name type="scientific">Naegleria lovaniensis</name>
    <name type="common">Amoeba</name>
    <dbReference type="NCBI Taxonomy" id="51637"/>
    <lineage>
        <taxon>Eukaryota</taxon>
        <taxon>Discoba</taxon>
        <taxon>Heterolobosea</taxon>
        <taxon>Tetramitia</taxon>
        <taxon>Eutetramitia</taxon>
        <taxon>Vahlkampfiidae</taxon>
        <taxon>Naegleria</taxon>
    </lineage>
</organism>
<sequence length="573" mass="64113">MKRNFEKSSALQNCTDRPKRNKPMENQCSSSSSSSFDDNLSKLPSDVVLHSILPHYILNLDRYAFLYNKHKYDLCLLFMGRFHNSSKIHLIFKNVSITTFKAIGRNGEVFNFFEKGILDSVLPSNIESISFLSNFFTQGTSISALPSIIMEKPLFLRHLNLTYQTSFKDVQQICSLKRLEHLRLANSMMSLQDVTQILKSNTKLRCLEYCFPHSSSSSTNEMLIDSQEILSAFQEGSGTLERLFLNGVSCLSNSMVAKLIEILPNLKELSVQDAQLLSNEAFCNIEKNGKNLTFINISGCENITCPFKTLLKAPKLRTIVLEGCDLSTKDLSITTKEHCTTENITDLDLASCVVNDMSILSNFSSLTCLNLSSVQLVAGSGAETFLKNIATLSHLKELNLTGCQFMNDTLLSHIANKELKMLRVGGCGGITDQSIPHLMKLEQLTEIEIGKTKISSGGVQSLLDHFKNIVYFGVNQLNLTDSDILNIQGWSQIERLNLSKNRISDLGFKSLVKYSNLIFLNLADNLITDNGIDQDLFSNKTLTGLILVANRKITNKKRSQIVMKCTHIVDLHL</sequence>
<reference evidence="2 3" key="1">
    <citation type="journal article" date="2018" name="BMC Genomics">
        <title>The genome of Naegleria lovaniensis, the basis for a comparative approach to unravel pathogenicity factors of the human pathogenic amoeba N. fowleri.</title>
        <authorList>
            <person name="Liechti N."/>
            <person name="Schurch N."/>
            <person name="Bruggmann R."/>
            <person name="Wittwer M."/>
        </authorList>
    </citation>
    <scope>NUCLEOTIDE SEQUENCE [LARGE SCALE GENOMIC DNA]</scope>
    <source>
        <strain evidence="2 3">ATCC 30569</strain>
    </source>
</reference>
<proteinExistence type="predicted"/>
<dbReference type="AlphaFoldDB" id="A0AA88KQN7"/>
<dbReference type="SUPFAM" id="SSF52047">
    <property type="entry name" value="RNI-like"/>
    <property type="match status" value="1"/>
</dbReference>
<accession>A0AA88KQN7</accession>
<comment type="caution">
    <text evidence="2">The sequence shown here is derived from an EMBL/GenBank/DDBJ whole genome shotgun (WGS) entry which is preliminary data.</text>
</comment>
<dbReference type="SMART" id="SM00367">
    <property type="entry name" value="LRR_CC"/>
    <property type="match status" value="5"/>
</dbReference>
<feature type="region of interest" description="Disordered" evidence="1">
    <location>
        <begin position="1"/>
        <end position="38"/>
    </location>
</feature>
<protein>
    <submittedName>
        <fullName evidence="2">Uncharacterized protein</fullName>
    </submittedName>
</protein>